<reference evidence="5 6" key="1">
    <citation type="journal article" date="2017" name="Int. J. Syst. Evol. Microbiol.">
        <title>Rhodosalinus sediminis gen. nov., sp. nov., isolated from marine saltern.</title>
        <authorList>
            <person name="Guo L.Y."/>
            <person name="Ling S.K."/>
            <person name="Li C.M."/>
            <person name="Chen G.J."/>
            <person name="Du Z.J."/>
        </authorList>
    </citation>
    <scope>NUCLEOTIDE SEQUENCE [LARGE SCALE GENOMIC DNA]</scope>
    <source>
        <strain evidence="5 6">WDN1C137</strain>
    </source>
</reference>
<dbReference type="RefSeq" id="WP_115981963.1">
    <property type="nucleotide sequence ID" value="NZ_QOHR01000041.1"/>
</dbReference>
<dbReference type="OrthoDB" id="7811243at2"/>
<dbReference type="GO" id="GO:0000976">
    <property type="term" value="F:transcription cis-regulatory region binding"/>
    <property type="evidence" value="ECO:0007669"/>
    <property type="project" value="TreeGrafter"/>
</dbReference>
<gene>
    <name evidence="5" type="ORF">DRV84_14460</name>
</gene>
<evidence type="ECO:0000256" key="2">
    <source>
        <dbReference type="ARBA" id="ARBA00023125"/>
    </source>
</evidence>
<dbReference type="GO" id="GO:0003700">
    <property type="term" value="F:DNA-binding transcription factor activity"/>
    <property type="evidence" value="ECO:0007669"/>
    <property type="project" value="TreeGrafter"/>
</dbReference>
<dbReference type="Pfam" id="PF13377">
    <property type="entry name" value="Peripla_BP_3"/>
    <property type="match status" value="1"/>
</dbReference>
<feature type="domain" description="HTH lacI-type" evidence="4">
    <location>
        <begin position="9"/>
        <end position="63"/>
    </location>
</feature>
<dbReference type="CDD" id="cd01392">
    <property type="entry name" value="HTH_LacI"/>
    <property type="match status" value="1"/>
</dbReference>
<evidence type="ECO:0000313" key="6">
    <source>
        <dbReference type="Proteomes" id="UP000257131"/>
    </source>
</evidence>
<dbReference type="InterPro" id="IPR046335">
    <property type="entry name" value="LacI/GalR-like_sensor"/>
</dbReference>
<evidence type="ECO:0000259" key="4">
    <source>
        <dbReference type="PROSITE" id="PS50932"/>
    </source>
</evidence>
<dbReference type="Proteomes" id="UP000257131">
    <property type="component" value="Unassembled WGS sequence"/>
</dbReference>
<dbReference type="EMBL" id="QOHR01000041">
    <property type="protein sequence ID" value="REC53972.1"/>
    <property type="molecule type" value="Genomic_DNA"/>
</dbReference>
<keyword evidence="3" id="KW-0804">Transcription</keyword>
<dbReference type="Gene3D" id="3.40.50.2300">
    <property type="match status" value="2"/>
</dbReference>
<dbReference type="Gene3D" id="1.10.260.40">
    <property type="entry name" value="lambda repressor-like DNA-binding domains"/>
    <property type="match status" value="1"/>
</dbReference>
<dbReference type="SUPFAM" id="SSF53822">
    <property type="entry name" value="Periplasmic binding protein-like I"/>
    <property type="match status" value="1"/>
</dbReference>
<organism evidence="5 6">
    <name type="scientific">Rhodosalinus sediminis</name>
    <dbReference type="NCBI Taxonomy" id="1940533"/>
    <lineage>
        <taxon>Bacteria</taxon>
        <taxon>Pseudomonadati</taxon>
        <taxon>Pseudomonadota</taxon>
        <taxon>Alphaproteobacteria</taxon>
        <taxon>Rhodobacterales</taxon>
        <taxon>Paracoccaceae</taxon>
        <taxon>Rhodosalinus</taxon>
    </lineage>
</organism>
<evidence type="ECO:0000256" key="3">
    <source>
        <dbReference type="ARBA" id="ARBA00023163"/>
    </source>
</evidence>
<sequence length="343" mass="36633">MTQRKSPPVTQRAIAEALGVSVATVSLALRDSPLIRAETRERVQRHVREVGYVRNRAATALRTGRTRIIGVAFHDIVHPFLAEMLSATEARLSEAGEAIFVNSHDDDMARQARFIDSLLQHDADGLILSPALGTREADLEAFRAQGGAVVLIVRSIPGTTLDHVVNDDAACMRLATRHLLGLGHERVLMLGGKPGTTTADGRYRGFCEAVREAGGAVGADDWIAGFSKRLEAHSAVKALWAERSDPPTAIACFNDLVAFGAMSALADLGLEVGRDVAVVGIDDTDEAQVSFPPLTTVTNNARAIGEQAVEILRARLADPDAPPMQVSLQPEISVRRSCGAGAR</sequence>
<proteinExistence type="predicted"/>
<dbReference type="AlphaFoldDB" id="A0A3D9BKN6"/>
<evidence type="ECO:0000313" key="5">
    <source>
        <dbReference type="EMBL" id="REC53972.1"/>
    </source>
</evidence>
<dbReference type="PROSITE" id="PS50932">
    <property type="entry name" value="HTH_LACI_2"/>
    <property type="match status" value="1"/>
</dbReference>
<dbReference type="InterPro" id="IPR010982">
    <property type="entry name" value="Lambda_DNA-bd_dom_sf"/>
</dbReference>
<keyword evidence="1" id="KW-0805">Transcription regulation</keyword>
<keyword evidence="6" id="KW-1185">Reference proteome</keyword>
<keyword evidence="2" id="KW-0238">DNA-binding</keyword>
<dbReference type="InterPro" id="IPR000843">
    <property type="entry name" value="HTH_LacI"/>
</dbReference>
<dbReference type="InterPro" id="IPR028082">
    <property type="entry name" value="Peripla_BP_I"/>
</dbReference>
<protein>
    <submittedName>
        <fullName evidence="5">LacI family transcriptional regulator</fullName>
    </submittedName>
</protein>
<accession>A0A3D9BKN6</accession>
<dbReference type="SMART" id="SM00354">
    <property type="entry name" value="HTH_LACI"/>
    <property type="match status" value="1"/>
</dbReference>
<evidence type="ECO:0000256" key="1">
    <source>
        <dbReference type="ARBA" id="ARBA00023015"/>
    </source>
</evidence>
<name>A0A3D9BKN6_9RHOB</name>
<dbReference type="PANTHER" id="PTHR30146:SF109">
    <property type="entry name" value="HTH-TYPE TRANSCRIPTIONAL REGULATOR GALS"/>
    <property type="match status" value="1"/>
</dbReference>
<comment type="caution">
    <text evidence="5">The sequence shown here is derived from an EMBL/GenBank/DDBJ whole genome shotgun (WGS) entry which is preliminary data.</text>
</comment>
<dbReference type="SUPFAM" id="SSF47413">
    <property type="entry name" value="lambda repressor-like DNA-binding domains"/>
    <property type="match status" value="1"/>
</dbReference>
<dbReference type="Pfam" id="PF00356">
    <property type="entry name" value="LacI"/>
    <property type="match status" value="1"/>
</dbReference>
<dbReference type="PANTHER" id="PTHR30146">
    <property type="entry name" value="LACI-RELATED TRANSCRIPTIONAL REPRESSOR"/>
    <property type="match status" value="1"/>
</dbReference>